<evidence type="ECO:0000313" key="3">
    <source>
        <dbReference type="Proteomes" id="UP001139410"/>
    </source>
</evidence>
<gene>
    <name evidence="2" type="ORF">LVY65_11265</name>
</gene>
<keyword evidence="1" id="KW-0812">Transmembrane</keyword>
<evidence type="ECO:0000256" key="1">
    <source>
        <dbReference type="SAM" id="Phobius"/>
    </source>
</evidence>
<dbReference type="RefSeq" id="WP_235068341.1">
    <property type="nucleotide sequence ID" value="NZ_JAKFGM010000003.1"/>
</dbReference>
<accession>A0A9X1QKZ7</accession>
<keyword evidence="1" id="KW-0472">Membrane</keyword>
<organism evidence="2 3">
    <name type="scientific">Sphingomonas cremea</name>
    <dbReference type="NCBI Taxonomy" id="2904799"/>
    <lineage>
        <taxon>Bacteria</taxon>
        <taxon>Pseudomonadati</taxon>
        <taxon>Pseudomonadota</taxon>
        <taxon>Alphaproteobacteria</taxon>
        <taxon>Sphingomonadales</taxon>
        <taxon>Sphingomonadaceae</taxon>
        <taxon>Sphingomonas</taxon>
    </lineage>
</organism>
<evidence type="ECO:0000313" key="2">
    <source>
        <dbReference type="EMBL" id="MCF2515638.1"/>
    </source>
</evidence>
<protein>
    <submittedName>
        <fullName evidence="2">SPOR domain-containing protein</fullName>
    </submittedName>
</protein>
<keyword evidence="1" id="KW-1133">Transmembrane helix</keyword>
<dbReference type="AlphaFoldDB" id="A0A9X1QKZ7"/>
<comment type="caution">
    <text evidence="2">The sequence shown here is derived from an EMBL/GenBank/DDBJ whole genome shotgun (WGS) entry which is preliminary data.</text>
</comment>
<dbReference type="Proteomes" id="UP001139410">
    <property type="component" value="Unassembled WGS sequence"/>
</dbReference>
<sequence length="248" mass="26583">MADAGVVRDGNRLPWLEPYRAPVVRKSNRKPGAAAAVGAIGLAAIVTLLMRDAPLFPGDDEPAPQASVVLPAPADMQPPIVLPQLEEHRQAAAVPVTKVTAAPRRPKVTVRRRIKAVPTRAAYRTVVKDQAGQAPATEVVPSEAAIAIASLPAPVAAEPPRPIVNPKAQVVRGKTVQLGVYSTARQAELAWQSAVRDYTHLVTMPKSIEPISIRSRRFYRLQLGTPSKQYAKQLCSNLKTIGRACTVA</sequence>
<feature type="transmembrane region" description="Helical" evidence="1">
    <location>
        <begin position="32"/>
        <end position="50"/>
    </location>
</feature>
<reference evidence="2" key="1">
    <citation type="submission" date="2022-01" db="EMBL/GenBank/DDBJ databases">
        <authorList>
            <person name="Jo J.-H."/>
            <person name="Im W.-T."/>
        </authorList>
    </citation>
    <scope>NUCLEOTIDE SEQUENCE</scope>
    <source>
        <strain evidence="2">G124</strain>
    </source>
</reference>
<proteinExistence type="predicted"/>
<keyword evidence="3" id="KW-1185">Reference proteome</keyword>
<dbReference type="EMBL" id="JAKFGM010000003">
    <property type="protein sequence ID" value="MCF2515638.1"/>
    <property type="molecule type" value="Genomic_DNA"/>
</dbReference>
<name>A0A9X1QKZ7_9SPHN</name>